<dbReference type="Gene3D" id="3.40.190.10">
    <property type="entry name" value="Periplasmic binding protein-like II"/>
    <property type="match status" value="2"/>
</dbReference>
<gene>
    <name evidence="3" type="ORF">DES49_1893</name>
</gene>
<dbReference type="AlphaFoldDB" id="A0A4V3ER28"/>
<evidence type="ECO:0000259" key="2">
    <source>
        <dbReference type="Pfam" id="PF00497"/>
    </source>
</evidence>
<sequence>MNRLRWVALAIVLLGAASKSGLAFASEEIHWVDVRIPPYHHIETGDQNASAEALEAQKGITDRLLELLAEALPDYTHKRTIVPTPRLLRSLEEGQNVCNPAMKITPERQEYIVFSRRPSIIAPSNGITIRAEDQNRFGEPPVALERLMNDPDLVLGIEFGRAYGPKIDKLLARYKTSGSVYEWFSSPAYSGLVQMLTRERVDYVLGFPMEFSYVKETRKLQREIAFLPIRESREFSYSYIGCSKTATGRQLIAEIDEALARIRKTEAYREAIERWLPTVVHESFREHYTEDFLTHQRSIE</sequence>
<name>A0A4V3ER28_9GAMM</name>
<dbReference type="Proteomes" id="UP000295830">
    <property type="component" value="Unassembled WGS sequence"/>
</dbReference>
<evidence type="ECO:0000313" key="4">
    <source>
        <dbReference type="Proteomes" id="UP000295830"/>
    </source>
</evidence>
<keyword evidence="4" id="KW-1185">Reference proteome</keyword>
<dbReference type="EMBL" id="SOAX01000003">
    <property type="protein sequence ID" value="TDT41788.1"/>
    <property type="molecule type" value="Genomic_DNA"/>
</dbReference>
<dbReference type="InterPro" id="IPR001638">
    <property type="entry name" value="Solute-binding_3/MltF_N"/>
</dbReference>
<protein>
    <submittedName>
        <fullName evidence="3">Uncharacterized protein (TIGR02285 family)</fullName>
    </submittedName>
</protein>
<evidence type="ECO:0000256" key="1">
    <source>
        <dbReference type="SAM" id="SignalP"/>
    </source>
</evidence>
<feature type="signal peptide" evidence="1">
    <location>
        <begin position="1"/>
        <end position="25"/>
    </location>
</feature>
<feature type="domain" description="Solute-binding protein family 3/N-terminal" evidence="2">
    <location>
        <begin position="59"/>
        <end position="277"/>
    </location>
</feature>
<dbReference type="NCBIfam" id="TIGR02285">
    <property type="entry name" value="TIGR02285 family protein"/>
    <property type="match status" value="1"/>
</dbReference>
<dbReference type="InterPro" id="IPR011972">
    <property type="entry name" value="CHP02285"/>
</dbReference>
<reference evidence="3 4" key="1">
    <citation type="submission" date="2019-03" db="EMBL/GenBank/DDBJ databases">
        <title>Genomic Encyclopedia of Type Strains, Phase IV (KMG-IV): sequencing the most valuable type-strain genomes for metagenomic binning, comparative biology and taxonomic classification.</title>
        <authorList>
            <person name="Goeker M."/>
        </authorList>
    </citation>
    <scope>NUCLEOTIDE SEQUENCE [LARGE SCALE GENOMIC DNA]</scope>
    <source>
        <strain evidence="3 4">DSM 15505</strain>
    </source>
</reference>
<dbReference type="Pfam" id="PF00497">
    <property type="entry name" value="SBP_bac_3"/>
    <property type="match status" value="1"/>
</dbReference>
<feature type="chain" id="PRO_5020209356" evidence="1">
    <location>
        <begin position="26"/>
        <end position="300"/>
    </location>
</feature>
<comment type="caution">
    <text evidence="3">The sequence shown here is derived from an EMBL/GenBank/DDBJ whole genome shotgun (WGS) entry which is preliminary data.</text>
</comment>
<proteinExistence type="predicted"/>
<keyword evidence="1" id="KW-0732">Signal</keyword>
<dbReference type="SUPFAM" id="SSF53850">
    <property type="entry name" value="Periplasmic binding protein-like II"/>
    <property type="match status" value="1"/>
</dbReference>
<evidence type="ECO:0000313" key="3">
    <source>
        <dbReference type="EMBL" id="TDT41788.1"/>
    </source>
</evidence>
<organism evidence="3 4">
    <name type="scientific">Halospina denitrificans</name>
    <dbReference type="NCBI Taxonomy" id="332522"/>
    <lineage>
        <taxon>Bacteria</taxon>
        <taxon>Pseudomonadati</taxon>
        <taxon>Pseudomonadota</taxon>
        <taxon>Gammaproteobacteria</taxon>
        <taxon>Halospina</taxon>
    </lineage>
</organism>
<accession>A0A4V3ER28</accession>